<feature type="transmembrane region" description="Helical" evidence="1">
    <location>
        <begin position="56"/>
        <end position="77"/>
    </location>
</feature>
<feature type="transmembrane region" description="Helical" evidence="1">
    <location>
        <begin position="196"/>
        <end position="214"/>
    </location>
</feature>
<dbReference type="Proteomes" id="UP001172082">
    <property type="component" value="Unassembled WGS sequence"/>
</dbReference>
<feature type="transmembrane region" description="Helical" evidence="1">
    <location>
        <begin position="173"/>
        <end position="189"/>
    </location>
</feature>
<proteinExistence type="predicted"/>
<evidence type="ECO:0000313" key="3">
    <source>
        <dbReference type="Proteomes" id="UP001172082"/>
    </source>
</evidence>
<dbReference type="PANTHER" id="PTHR34980:SF2">
    <property type="entry name" value="INNER MEMBRANE PROTEIN YHAH-RELATED"/>
    <property type="match status" value="1"/>
</dbReference>
<comment type="caution">
    <text evidence="2">The sequence shown here is derived from an EMBL/GenBank/DDBJ whole genome shotgun (WGS) entry which is preliminary data.</text>
</comment>
<dbReference type="EMBL" id="JAUJEA010000019">
    <property type="protein sequence ID" value="MDN5205455.1"/>
    <property type="molecule type" value="Genomic_DNA"/>
</dbReference>
<keyword evidence="3" id="KW-1185">Reference proteome</keyword>
<feature type="transmembrane region" description="Helical" evidence="1">
    <location>
        <begin position="135"/>
        <end position="153"/>
    </location>
</feature>
<protein>
    <submittedName>
        <fullName evidence="2">DUF805 domain-containing protein</fullName>
    </submittedName>
</protein>
<name>A0ABT8L1F9_9BACT</name>
<dbReference type="PANTHER" id="PTHR34980">
    <property type="entry name" value="INNER MEMBRANE PROTEIN-RELATED-RELATED"/>
    <property type="match status" value="1"/>
</dbReference>
<keyword evidence="1" id="KW-1133">Transmembrane helix</keyword>
<dbReference type="InterPro" id="IPR008523">
    <property type="entry name" value="DUF805"/>
</dbReference>
<dbReference type="RefSeq" id="WP_346755477.1">
    <property type="nucleotide sequence ID" value="NZ_JAUJEA010000019.1"/>
</dbReference>
<evidence type="ECO:0000256" key="1">
    <source>
        <dbReference type="SAM" id="Phobius"/>
    </source>
</evidence>
<dbReference type="Pfam" id="PF05656">
    <property type="entry name" value="DUF805"/>
    <property type="match status" value="1"/>
</dbReference>
<organism evidence="2 3">
    <name type="scientific">Splendidivirga corallicola</name>
    <dbReference type="NCBI Taxonomy" id="3051826"/>
    <lineage>
        <taxon>Bacteria</taxon>
        <taxon>Pseudomonadati</taxon>
        <taxon>Bacteroidota</taxon>
        <taxon>Cytophagia</taxon>
        <taxon>Cytophagales</taxon>
        <taxon>Splendidivirgaceae</taxon>
        <taxon>Splendidivirga</taxon>
    </lineage>
</organism>
<keyword evidence="1" id="KW-0472">Membrane</keyword>
<evidence type="ECO:0000313" key="2">
    <source>
        <dbReference type="EMBL" id="MDN5205455.1"/>
    </source>
</evidence>
<sequence length="218" mass="24655">MNWYLAVMKNYAGFTGRARRTEYWMFVLFNVIFTITALILDNVLGINMRGTPYGPLYFLYALITFLPALAVAVRRLHDIDRSGWFVLISIIPIIGSIILLIFLCTEGNKGDNPYGPDPKNEALTDVAGTESNSDALILIVVIWMFFSRTFWFLGPKLSNDFFSTPGFEAFSKFSGLIWAFIPLALAFSVKDKSKRIALFILGGLYMIEGLYETITRIL</sequence>
<accession>A0ABT8L1F9</accession>
<feature type="transmembrane region" description="Helical" evidence="1">
    <location>
        <begin position="83"/>
        <end position="104"/>
    </location>
</feature>
<gene>
    <name evidence="2" type="ORF">QQ008_28995</name>
</gene>
<keyword evidence="1" id="KW-0812">Transmembrane</keyword>
<feature type="transmembrane region" description="Helical" evidence="1">
    <location>
        <begin position="23"/>
        <end position="44"/>
    </location>
</feature>
<reference evidence="2" key="1">
    <citation type="submission" date="2023-06" db="EMBL/GenBank/DDBJ databases">
        <title>Genomic of Parafulvivirga corallium.</title>
        <authorList>
            <person name="Wang G."/>
        </authorList>
    </citation>
    <scope>NUCLEOTIDE SEQUENCE</scope>
    <source>
        <strain evidence="2">BMA10</strain>
    </source>
</reference>